<sequence length="438" mass="49108">MEAVPRLPMLSFEPKISTEPAEFGPKIKQYIRDFYHEDPESYSKEIKDLTALRAQAVRGPRDVTGCSALKQYYCQLHSLQSRFPMMEDGAAAVNFSWLDSFSGVVYSGSDIRYEMGCVLFNIGALHSVLGAADSRTSADGMKMSCTHFQCAAWAFQHLRDTLPQPRGSDMSPEILLFMYQIMLAQAQECILEKSMMDNRKATIIAKVAAQIVDYYKLALNTLTQGNQGGSENFTIAETVGSKIFKSLQKYVNFKSKYHQSISLLYQGQQAEEQQKMGERVAYYQASSQALEESAALAKGMDKIEAVNETLTFTRDVVEGKLKAARADNEFIYHERVPAKEILPEIHGASLVKGIPFDVNDPEVAGPELFSRLVPMRAHEASSLYSEEKAKLLRKVGSSIEEKDQEVVAFMSSLQLDHLLETNIENEKLPQVSHLDFIF</sequence>
<organism evidence="2 3">
    <name type="scientific">Ladona fulva</name>
    <name type="common">Scarce chaser dragonfly</name>
    <name type="synonym">Libellula fulva</name>
    <dbReference type="NCBI Taxonomy" id="123851"/>
    <lineage>
        <taxon>Eukaryota</taxon>
        <taxon>Metazoa</taxon>
        <taxon>Ecdysozoa</taxon>
        <taxon>Arthropoda</taxon>
        <taxon>Hexapoda</taxon>
        <taxon>Insecta</taxon>
        <taxon>Pterygota</taxon>
        <taxon>Palaeoptera</taxon>
        <taxon>Odonata</taxon>
        <taxon>Epiprocta</taxon>
        <taxon>Anisoptera</taxon>
        <taxon>Libelluloidea</taxon>
        <taxon>Libellulidae</taxon>
        <taxon>Ladona</taxon>
    </lineage>
</organism>
<dbReference type="Proteomes" id="UP000792457">
    <property type="component" value="Unassembled WGS sequence"/>
</dbReference>
<evidence type="ECO:0000259" key="1">
    <source>
        <dbReference type="PROSITE" id="PS51180"/>
    </source>
</evidence>
<dbReference type="EMBL" id="KZ308500">
    <property type="protein sequence ID" value="KAG8230659.1"/>
    <property type="molecule type" value="Genomic_DNA"/>
</dbReference>
<dbReference type="Gene3D" id="1.20.120.560">
    <property type="entry name" value="alix/aip1 in complex with the ypdl late domain"/>
    <property type="match status" value="1"/>
</dbReference>
<dbReference type="Gene3D" id="1.25.40.280">
    <property type="entry name" value="alix/aip1 like domains"/>
    <property type="match status" value="1"/>
</dbReference>
<dbReference type="InterPro" id="IPR004328">
    <property type="entry name" value="BRO1_dom"/>
</dbReference>
<dbReference type="InterPro" id="IPR038499">
    <property type="entry name" value="BRO1_sf"/>
</dbReference>
<gene>
    <name evidence="2" type="ORF">J437_LFUL010678</name>
</gene>
<feature type="domain" description="BRO1" evidence="1">
    <location>
        <begin position="8"/>
        <end position="406"/>
    </location>
</feature>
<proteinExistence type="predicted"/>
<dbReference type="SMART" id="SM01041">
    <property type="entry name" value="BRO1"/>
    <property type="match status" value="1"/>
</dbReference>
<reference evidence="2" key="2">
    <citation type="submission" date="2017-10" db="EMBL/GenBank/DDBJ databases">
        <title>Ladona fulva Genome sequencing and assembly.</title>
        <authorList>
            <person name="Murali S."/>
            <person name="Richards S."/>
            <person name="Bandaranaike D."/>
            <person name="Bellair M."/>
            <person name="Blankenburg K."/>
            <person name="Chao H."/>
            <person name="Dinh H."/>
            <person name="Doddapaneni H."/>
            <person name="Dugan-Rocha S."/>
            <person name="Elkadiri S."/>
            <person name="Gnanaolivu R."/>
            <person name="Hernandez B."/>
            <person name="Skinner E."/>
            <person name="Javaid M."/>
            <person name="Lee S."/>
            <person name="Li M."/>
            <person name="Ming W."/>
            <person name="Munidasa M."/>
            <person name="Muniz J."/>
            <person name="Nguyen L."/>
            <person name="Hughes D."/>
            <person name="Osuji N."/>
            <person name="Pu L.-L."/>
            <person name="Puazo M."/>
            <person name="Qu C."/>
            <person name="Quiroz J."/>
            <person name="Raj R."/>
            <person name="Weissenberger G."/>
            <person name="Xin Y."/>
            <person name="Zou X."/>
            <person name="Han Y."/>
            <person name="Worley K."/>
            <person name="Muzny D."/>
            <person name="Gibbs R."/>
        </authorList>
    </citation>
    <scope>NUCLEOTIDE SEQUENCE</scope>
    <source>
        <strain evidence="2">Sampled in the wild</strain>
    </source>
</reference>
<dbReference type="PANTHER" id="PTHR23030">
    <property type="entry name" value="PCD6 INTERACTING PROTEIN-RELATED"/>
    <property type="match status" value="1"/>
</dbReference>
<dbReference type="Pfam" id="PF03097">
    <property type="entry name" value="BRO1"/>
    <property type="match status" value="1"/>
</dbReference>
<evidence type="ECO:0000313" key="2">
    <source>
        <dbReference type="EMBL" id="KAG8230659.1"/>
    </source>
</evidence>
<dbReference type="GO" id="GO:0045022">
    <property type="term" value="P:early endosome to late endosome transport"/>
    <property type="evidence" value="ECO:0007669"/>
    <property type="project" value="TreeGrafter"/>
</dbReference>
<reference evidence="2" key="1">
    <citation type="submission" date="2013-04" db="EMBL/GenBank/DDBJ databases">
        <authorList>
            <person name="Qu J."/>
            <person name="Murali S.C."/>
            <person name="Bandaranaike D."/>
            <person name="Bellair M."/>
            <person name="Blankenburg K."/>
            <person name="Chao H."/>
            <person name="Dinh H."/>
            <person name="Doddapaneni H."/>
            <person name="Downs B."/>
            <person name="Dugan-Rocha S."/>
            <person name="Elkadiri S."/>
            <person name="Gnanaolivu R.D."/>
            <person name="Hernandez B."/>
            <person name="Javaid M."/>
            <person name="Jayaseelan J.C."/>
            <person name="Lee S."/>
            <person name="Li M."/>
            <person name="Ming W."/>
            <person name="Munidasa M."/>
            <person name="Muniz J."/>
            <person name="Nguyen L."/>
            <person name="Ongeri F."/>
            <person name="Osuji N."/>
            <person name="Pu L.-L."/>
            <person name="Puazo M."/>
            <person name="Qu C."/>
            <person name="Quiroz J."/>
            <person name="Raj R."/>
            <person name="Weissenberger G."/>
            <person name="Xin Y."/>
            <person name="Zou X."/>
            <person name="Han Y."/>
            <person name="Richards S."/>
            <person name="Worley K."/>
            <person name="Muzny D."/>
            <person name="Gibbs R."/>
        </authorList>
    </citation>
    <scope>NUCLEOTIDE SEQUENCE</scope>
    <source>
        <strain evidence="2">Sampled in the wild</strain>
    </source>
</reference>
<dbReference type="GO" id="GO:0043328">
    <property type="term" value="P:protein transport to vacuole involved in ubiquitin-dependent protein catabolic process via the multivesicular body sorting pathway"/>
    <property type="evidence" value="ECO:0007669"/>
    <property type="project" value="TreeGrafter"/>
</dbReference>
<dbReference type="PROSITE" id="PS51180">
    <property type="entry name" value="BRO1"/>
    <property type="match status" value="1"/>
</dbReference>
<evidence type="ECO:0000313" key="3">
    <source>
        <dbReference type="Proteomes" id="UP000792457"/>
    </source>
</evidence>
<comment type="caution">
    <text evidence="2">The sequence shown here is derived from an EMBL/GenBank/DDBJ whole genome shotgun (WGS) entry which is preliminary data.</text>
</comment>
<keyword evidence="3" id="KW-1185">Reference proteome</keyword>
<protein>
    <recommendedName>
        <fullName evidence="1">BRO1 domain-containing protein</fullName>
    </recommendedName>
</protein>
<dbReference type="GO" id="GO:0032456">
    <property type="term" value="P:endocytic recycling"/>
    <property type="evidence" value="ECO:0007669"/>
    <property type="project" value="TreeGrafter"/>
</dbReference>
<dbReference type="PANTHER" id="PTHR23030:SF30">
    <property type="entry name" value="TYROSINE-PROTEIN PHOSPHATASE NON-RECEPTOR TYPE 23"/>
    <property type="match status" value="1"/>
</dbReference>
<dbReference type="OrthoDB" id="10266451at2759"/>
<accession>A0A8K0P4J0</accession>
<name>A0A8K0P4J0_LADFU</name>
<dbReference type="AlphaFoldDB" id="A0A8K0P4J0"/>
<dbReference type="GO" id="GO:0005768">
    <property type="term" value="C:endosome"/>
    <property type="evidence" value="ECO:0007669"/>
    <property type="project" value="TreeGrafter"/>
</dbReference>